<organism evidence="1 2">
    <name type="scientific">Panagrolaimus sp. JU765</name>
    <dbReference type="NCBI Taxonomy" id="591449"/>
    <lineage>
        <taxon>Eukaryota</taxon>
        <taxon>Metazoa</taxon>
        <taxon>Ecdysozoa</taxon>
        <taxon>Nematoda</taxon>
        <taxon>Chromadorea</taxon>
        <taxon>Rhabditida</taxon>
        <taxon>Tylenchina</taxon>
        <taxon>Panagrolaimomorpha</taxon>
        <taxon>Panagrolaimoidea</taxon>
        <taxon>Panagrolaimidae</taxon>
        <taxon>Panagrolaimus</taxon>
    </lineage>
</organism>
<protein>
    <submittedName>
        <fullName evidence="2">Uncharacterized protein</fullName>
    </submittedName>
</protein>
<evidence type="ECO:0000313" key="2">
    <source>
        <dbReference type="WBParaSite" id="JU765_v2.g8906.t1"/>
    </source>
</evidence>
<dbReference type="Proteomes" id="UP000887576">
    <property type="component" value="Unplaced"/>
</dbReference>
<reference evidence="2" key="1">
    <citation type="submission" date="2022-11" db="UniProtKB">
        <authorList>
            <consortium name="WormBaseParasite"/>
        </authorList>
    </citation>
    <scope>IDENTIFICATION</scope>
</reference>
<dbReference type="WBParaSite" id="JU765_v2.g8906.t1">
    <property type="protein sequence ID" value="JU765_v2.g8906.t1"/>
    <property type="gene ID" value="JU765_v2.g8906"/>
</dbReference>
<name>A0AC34RQ49_9BILA</name>
<accession>A0AC34RQ49</accession>
<sequence>MFDEECTTTETATTENGDMYLSCGSEQYTVGIEVIENVASKIDSWQLLCCQSTSVKIRHNDCVETKFVNDHRRPSTFSSSAQIIRRWQAISENGWVSSALRGRGGSHLLWNRAHESVRDL</sequence>
<evidence type="ECO:0000313" key="1">
    <source>
        <dbReference type="Proteomes" id="UP000887576"/>
    </source>
</evidence>
<proteinExistence type="predicted"/>